<dbReference type="PANTHER" id="PTHR37451:SF3">
    <property type="entry name" value="MARVEL DOMAIN-CONTAINING PROTEIN"/>
    <property type="match status" value="1"/>
</dbReference>
<sequence length="144" mass="15998">MAEGHSPSLVPRWTIAVHAVQLLFAVIILGFDAYGINYIAYNALIFSLVVCLCTMAVCAYLIASQTLVPKMYNVYIALAVHVWLLIFWVVDLGLVANLAAMWGRGDYCYTTDYGCKSSGFQFHNIMLQAEDPLLKHAQCAHTHP</sequence>
<keyword evidence="1" id="KW-1133">Transmembrane helix</keyword>
<protein>
    <recommendedName>
        <fullName evidence="4">MARVEL domain-containing protein</fullName>
    </recommendedName>
</protein>
<name>A0A6A5UIL8_9PLEO</name>
<dbReference type="PANTHER" id="PTHR37451">
    <property type="entry name" value="MARVEL DOMAIN"/>
    <property type="match status" value="1"/>
</dbReference>
<feature type="transmembrane region" description="Helical" evidence="1">
    <location>
        <begin position="74"/>
        <end position="95"/>
    </location>
</feature>
<keyword evidence="3" id="KW-1185">Reference proteome</keyword>
<dbReference type="AlphaFoldDB" id="A0A6A5UIL8"/>
<dbReference type="Proteomes" id="UP000800036">
    <property type="component" value="Unassembled WGS sequence"/>
</dbReference>
<accession>A0A6A5UIL8</accession>
<evidence type="ECO:0000313" key="2">
    <source>
        <dbReference type="EMBL" id="KAF1964705.1"/>
    </source>
</evidence>
<evidence type="ECO:0000256" key="1">
    <source>
        <dbReference type="SAM" id="Phobius"/>
    </source>
</evidence>
<reference evidence="2" key="1">
    <citation type="journal article" date="2020" name="Stud. Mycol.">
        <title>101 Dothideomycetes genomes: a test case for predicting lifestyles and emergence of pathogens.</title>
        <authorList>
            <person name="Haridas S."/>
            <person name="Albert R."/>
            <person name="Binder M."/>
            <person name="Bloem J."/>
            <person name="Labutti K."/>
            <person name="Salamov A."/>
            <person name="Andreopoulos B."/>
            <person name="Baker S."/>
            <person name="Barry K."/>
            <person name="Bills G."/>
            <person name="Bluhm B."/>
            <person name="Cannon C."/>
            <person name="Castanera R."/>
            <person name="Culley D."/>
            <person name="Daum C."/>
            <person name="Ezra D."/>
            <person name="Gonzalez J."/>
            <person name="Henrissat B."/>
            <person name="Kuo A."/>
            <person name="Liang C."/>
            <person name="Lipzen A."/>
            <person name="Lutzoni F."/>
            <person name="Magnuson J."/>
            <person name="Mondo S."/>
            <person name="Nolan M."/>
            <person name="Ohm R."/>
            <person name="Pangilinan J."/>
            <person name="Park H.-J."/>
            <person name="Ramirez L."/>
            <person name="Alfaro M."/>
            <person name="Sun H."/>
            <person name="Tritt A."/>
            <person name="Yoshinaga Y."/>
            <person name="Zwiers L.-H."/>
            <person name="Turgeon B."/>
            <person name="Goodwin S."/>
            <person name="Spatafora J."/>
            <person name="Crous P."/>
            <person name="Grigoriev I."/>
        </authorList>
    </citation>
    <scope>NUCLEOTIDE SEQUENCE</scope>
    <source>
        <strain evidence="2">CBS 107.79</strain>
    </source>
</reference>
<feature type="transmembrane region" description="Helical" evidence="1">
    <location>
        <begin position="12"/>
        <end position="31"/>
    </location>
</feature>
<dbReference type="EMBL" id="ML976778">
    <property type="protein sequence ID" value="KAF1964705.1"/>
    <property type="molecule type" value="Genomic_DNA"/>
</dbReference>
<evidence type="ECO:0000313" key="3">
    <source>
        <dbReference type="Proteomes" id="UP000800036"/>
    </source>
</evidence>
<organism evidence="2 3">
    <name type="scientific">Bimuria novae-zelandiae CBS 107.79</name>
    <dbReference type="NCBI Taxonomy" id="1447943"/>
    <lineage>
        <taxon>Eukaryota</taxon>
        <taxon>Fungi</taxon>
        <taxon>Dikarya</taxon>
        <taxon>Ascomycota</taxon>
        <taxon>Pezizomycotina</taxon>
        <taxon>Dothideomycetes</taxon>
        <taxon>Pleosporomycetidae</taxon>
        <taxon>Pleosporales</taxon>
        <taxon>Massarineae</taxon>
        <taxon>Didymosphaeriaceae</taxon>
        <taxon>Bimuria</taxon>
    </lineage>
</organism>
<proteinExistence type="predicted"/>
<dbReference type="OrthoDB" id="5325022at2759"/>
<keyword evidence="1" id="KW-0812">Transmembrane</keyword>
<feature type="transmembrane region" description="Helical" evidence="1">
    <location>
        <begin position="38"/>
        <end position="62"/>
    </location>
</feature>
<gene>
    <name evidence="2" type="ORF">BU23DRAFT_51524</name>
</gene>
<evidence type="ECO:0008006" key="4">
    <source>
        <dbReference type="Google" id="ProtNLM"/>
    </source>
</evidence>
<keyword evidence="1" id="KW-0472">Membrane</keyword>